<evidence type="ECO:0000313" key="4">
    <source>
        <dbReference type="EMBL" id="ORX51175.1"/>
    </source>
</evidence>
<evidence type="ECO:0000256" key="2">
    <source>
        <dbReference type="SAM" id="MobiDB-lite"/>
    </source>
</evidence>
<reference evidence="4 5" key="1">
    <citation type="submission" date="2016-07" db="EMBL/GenBank/DDBJ databases">
        <title>Pervasive Adenine N6-methylation of Active Genes in Fungi.</title>
        <authorList>
            <consortium name="DOE Joint Genome Institute"/>
            <person name="Mondo S.J."/>
            <person name="Dannebaum R.O."/>
            <person name="Kuo R.C."/>
            <person name="Labutti K."/>
            <person name="Haridas S."/>
            <person name="Kuo A."/>
            <person name="Salamov A."/>
            <person name="Ahrendt S.R."/>
            <person name="Lipzen A."/>
            <person name="Sullivan W."/>
            <person name="Andreopoulos W.B."/>
            <person name="Clum A."/>
            <person name="Lindquist E."/>
            <person name="Daum C."/>
            <person name="Ramamoorthy G.K."/>
            <person name="Gryganskyi A."/>
            <person name="Culley D."/>
            <person name="Magnuson J.K."/>
            <person name="James T.Y."/>
            <person name="O'Malley M.A."/>
            <person name="Stajich J.E."/>
            <person name="Spatafora J.W."/>
            <person name="Visel A."/>
            <person name="Grigoriev I.V."/>
        </authorList>
    </citation>
    <scope>NUCLEOTIDE SEQUENCE [LARGE SCALE GENOMIC DNA]</scope>
    <source>
        <strain evidence="4 5">NRRL 3301</strain>
    </source>
</reference>
<dbReference type="AlphaFoldDB" id="A0A1X2GD95"/>
<feature type="region of interest" description="Disordered" evidence="2">
    <location>
        <begin position="184"/>
        <end position="238"/>
    </location>
</feature>
<comment type="caution">
    <text evidence="4">The sequence shown here is derived from an EMBL/GenBank/DDBJ whole genome shotgun (WGS) entry which is preliminary data.</text>
</comment>
<feature type="compositionally biased region" description="Pro residues" evidence="2">
    <location>
        <begin position="378"/>
        <end position="389"/>
    </location>
</feature>
<keyword evidence="5" id="KW-1185">Reference proteome</keyword>
<keyword evidence="1" id="KW-0238">DNA-binding</keyword>
<name>A0A1X2GD95_9FUNG</name>
<dbReference type="EMBL" id="MCGT01000021">
    <property type="protein sequence ID" value="ORX51175.1"/>
    <property type="molecule type" value="Genomic_DNA"/>
</dbReference>
<sequence>MSCPPMERAQLLKDFYAEHLPPLRFLNYRGRQKADGELVNIFLTGGNKYGRQSDRELNPHPLWLCHLSSPLHRMQHHNQAWVGTNPTSRATAIATAHGAIAIAIAEGYAPSIRISIDNPQPQEPMQTGTRATTTLQQVTPALPLISTQPSLQMGRGSATSIVDSQNAIAIAIAGNRAPSINISSASTSPLSLQPIIDSSSRRRSETAPSPDAPQSFANEPDVLTDVNTPPPLPRQKWRKQEFVATPKSKVTLVCLGDGKFGRRSFRGHPSGLAARLKKLLQRADREDRLVLLSTDEKWTSQVCSKCDRQGCKPIEIAGSNLHSVTVCQYCGQMWQRDCNAARNILSVARLAIEGASRPQVLSQKVTDQGGDVQGAPNDPDPMDNPPPTASPIVHNENVQV</sequence>
<dbReference type="GO" id="GO:0003677">
    <property type="term" value="F:DNA binding"/>
    <property type="evidence" value="ECO:0007669"/>
    <property type="project" value="UniProtKB-KW"/>
</dbReference>
<evidence type="ECO:0000256" key="1">
    <source>
        <dbReference type="ARBA" id="ARBA00023125"/>
    </source>
</evidence>
<dbReference type="Pfam" id="PF07282">
    <property type="entry name" value="Cas12f1-like_TNB"/>
    <property type="match status" value="1"/>
</dbReference>
<evidence type="ECO:0000313" key="5">
    <source>
        <dbReference type="Proteomes" id="UP000242146"/>
    </source>
</evidence>
<gene>
    <name evidence="4" type="ORF">DM01DRAFT_1408671</name>
</gene>
<organism evidence="4 5">
    <name type="scientific">Hesseltinella vesiculosa</name>
    <dbReference type="NCBI Taxonomy" id="101127"/>
    <lineage>
        <taxon>Eukaryota</taxon>
        <taxon>Fungi</taxon>
        <taxon>Fungi incertae sedis</taxon>
        <taxon>Mucoromycota</taxon>
        <taxon>Mucoromycotina</taxon>
        <taxon>Mucoromycetes</taxon>
        <taxon>Mucorales</taxon>
        <taxon>Cunninghamellaceae</taxon>
        <taxon>Hesseltinella</taxon>
    </lineage>
</organism>
<dbReference type="InterPro" id="IPR010095">
    <property type="entry name" value="Cas12f1-like_TNB"/>
</dbReference>
<dbReference type="Proteomes" id="UP000242146">
    <property type="component" value="Unassembled WGS sequence"/>
</dbReference>
<proteinExistence type="predicted"/>
<dbReference type="OrthoDB" id="2438399at2759"/>
<accession>A0A1X2GD95</accession>
<feature type="region of interest" description="Disordered" evidence="2">
    <location>
        <begin position="359"/>
        <end position="400"/>
    </location>
</feature>
<protein>
    <recommendedName>
        <fullName evidence="3">Cas12f1-like TNB domain-containing protein</fullName>
    </recommendedName>
</protein>
<feature type="domain" description="Cas12f1-like TNB" evidence="3">
    <location>
        <begin position="284"/>
        <end position="344"/>
    </location>
</feature>
<evidence type="ECO:0000259" key="3">
    <source>
        <dbReference type="Pfam" id="PF07282"/>
    </source>
</evidence>